<evidence type="ECO:0000313" key="5">
    <source>
        <dbReference type="EMBL" id="GBL45766.1"/>
    </source>
</evidence>
<feature type="domain" description="Glycosyltransferase 2-like" evidence="4">
    <location>
        <begin position="23"/>
        <end position="149"/>
    </location>
</feature>
<evidence type="ECO:0000259" key="4">
    <source>
        <dbReference type="Pfam" id="PF00535"/>
    </source>
</evidence>
<keyword evidence="2" id="KW-0328">Glycosyltransferase</keyword>
<keyword evidence="3 5" id="KW-0808">Transferase</keyword>
<dbReference type="AlphaFoldDB" id="A0A401JDX3"/>
<evidence type="ECO:0000313" key="6">
    <source>
        <dbReference type="Proteomes" id="UP000286806"/>
    </source>
</evidence>
<sequence>MLDPTLMLIDIEAPVLSAMAKVSIVILNWNGKEDTLECLASVGQLDYPNYEVIVVDNGSTDDSVDAISKQYPDTTLLQTGANLGYAGGNNVGIRWVLEHGADYVLLLNNDTVVSTNLLSAFINAEKLLPSGSILGAKIFFYDEPDKLWFAGGQWNSGSNSFEHIGHGQSGSTEFNRVAEVDYITGCALFAGAETFKEVGLLDERFFLSYEETDWCYRARASGHKCIVVPDAKLWHKISSSFGGADTPLFSYFMVRNKLLWAKKHLSQSARISLHKENLRTLCRILLPPLILAKMNLPFVKKLLWSLTTWLKTVRRSLANPMNQATLMALRDYYLGRFGNCPPKVRTLRKQQKKA</sequence>
<keyword evidence="6" id="KW-1185">Reference proteome</keyword>
<comment type="similarity">
    <text evidence="1">Belongs to the glycosyltransferase 2 family.</text>
</comment>
<dbReference type="Gene3D" id="3.90.550.10">
    <property type="entry name" value="Spore Coat Polysaccharide Biosynthesis Protein SpsA, Chain A"/>
    <property type="match status" value="1"/>
</dbReference>
<proteinExistence type="inferred from homology"/>
<dbReference type="Proteomes" id="UP000286806">
    <property type="component" value="Unassembled WGS sequence"/>
</dbReference>
<dbReference type="PANTHER" id="PTHR43179">
    <property type="entry name" value="RHAMNOSYLTRANSFERASE WBBL"/>
    <property type="match status" value="1"/>
</dbReference>
<protein>
    <submittedName>
        <fullName evidence="5">Glycosyl transferase, family 2</fullName>
    </submittedName>
</protein>
<dbReference type="OrthoDB" id="9771846at2"/>
<dbReference type="SUPFAM" id="SSF53448">
    <property type="entry name" value="Nucleotide-diphospho-sugar transferases"/>
    <property type="match status" value="1"/>
</dbReference>
<dbReference type="PANTHER" id="PTHR43179:SF12">
    <property type="entry name" value="GALACTOFURANOSYLTRANSFERASE GLFT2"/>
    <property type="match status" value="1"/>
</dbReference>
<dbReference type="Pfam" id="PF00535">
    <property type="entry name" value="Glycos_transf_2"/>
    <property type="match status" value="1"/>
</dbReference>
<evidence type="ECO:0000256" key="3">
    <source>
        <dbReference type="ARBA" id="ARBA00022679"/>
    </source>
</evidence>
<evidence type="ECO:0000256" key="2">
    <source>
        <dbReference type="ARBA" id="ARBA00022676"/>
    </source>
</evidence>
<reference evidence="5 6" key="1">
    <citation type="journal article" date="2019" name="Front. Microbiol.">
        <title>Genomes of Neutrophilic Sulfur-Oxidizing Chemolithoautotrophs Representing 9 Proteobacterial Species From 8 Genera.</title>
        <authorList>
            <person name="Watanabe T."/>
            <person name="Kojima H."/>
            <person name="Umezawa K."/>
            <person name="Hori C."/>
            <person name="Takasuka T.E."/>
            <person name="Kato Y."/>
            <person name="Fukui M."/>
        </authorList>
    </citation>
    <scope>NUCLEOTIDE SEQUENCE [LARGE SCALE GENOMIC DNA]</scope>
    <source>
        <strain evidence="5 6">TTN</strain>
    </source>
</reference>
<name>A0A401JDX3_9PROT</name>
<dbReference type="EMBL" id="BGOW01000014">
    <property type="protein sequence ID" value="GBL45766.1"/>
    <property type="molecule type" value="Genomic_DNA"/>
</dbReference>
<dbReference type="InterPro" id="IPR029044">
    <property type="entry name" value="Nucleotide-diphossugar_trans"/>
</dbReference>
<organism evidence="5 6">
    <name type="scientific">Sulfuriferula multivorans</name>
    <dbReference type="NCBI Taxonomy" id="1559896"/>
    <lineage>
        <taxon>Bacteria</taxon>
        <taxon>Pseudomonadati</taxon>
        <taxon>Pseudomonadota</taxon>
        <taxon>Betaproteobacteria</taxon>
        <taxon>Nitrosomonadales</taxon>
        <taxon>Sulfuricellaceae</taxon>
        <taxon>Sulfuriferula</taxon>
    </lineage>
</organism>
<dbReference type="GO" id="GO:0016757">
    <property type="term" value="F:glycosyltransferase activity"/>
    <property type="evidence" value="ECO:0007669"/>
    <property type="project" value="UniProtKB-KW"/>
</dbReference>
<evidence type="ECO:0000256" key="1">
    <source>
        <dbReference type="ARBA" id="ARBA00006739"/>
    </source>
</evidence>
<dbReference type="RefSeq" id="WP_124704564.1">
    <property type="nucleotide sequence ID" value="NZ_BGOW01000014.1"/>
</dbReference>
<dbReference type="CDD" id="cd04186">
    <property type="entry name" value="GT_2_like_c"/>
    <property type="match status" value="1"/>
</dbReference>
<accession>A0A401JDX3</accession>
<comment type="caution">
    <text evidence="5">The sequence shown here is derived from an EMBL/GenBank/DDBJ whole genome shotgun (WGS) entry which is preliminary data.</text>
</comment>
<dbReference type="InterPro" id="IPR001173">
    <property type="entry name" value="Glyco_trans_2-like"/>
</dbReference>
<gene>
    <name evidence="5" type="ORF">SFMTTN_1577</name>
</gene>